<evidence type="ECO:0000313" key="5">
    <source>
        <dbReference type="EMBL" id="TMQ47229.1"/>
    </source>
</evidence>
<keyword evidence="3" id="KW-0411">Iron-sulfur</keyword>
<evidence type="ECO:0000256" key="1">
    <source>
        <dbReference type="ARBA" id="ARBA00022723"/>
    </source>
</evidence>
<sequence>HIVWVDETECIGCNLCSSVCPVAGCITMKDVTNGASFESWNDRIAKGTAYVPGGLHDPTGAAVTGAHPKT</sequence>
<dbReference type="Gene3D" id="3.30.70.20">
    <property type="match status" value="1"/>
</dbReference>
<feature type="non-terminal residue" evidence="5">
    <location>
        <position position="1"/>
    </location>
</feature>
<evidence type="ECO:0000313" key="6">
    <source>
        <dbReference type="Proteomes" id="UP000317716"/>
    </source>
</evidence>
<protein>
    <recommendedName>
        <fullName evidence="4">4Fe-4S ferredoxin-type domain-containing protein</fullName>
    </recommendedName>
</protein>
<dbReference type="AlphaFoldDB" id="A0A538S768"/>
<dbReference type="PROSITE" id="PS51379">
    <property type="entry name" value="4FE4S_FER_2"/>
    <property type="match status" value="1"/>
</dbReference>
<feature type="domain" description="4Fe-4S ferredoxin-type" evidence="4">
    <location>
        <begin position="1"/>
        <end position="31"/>
    </location>
</feature>
<reference evidence="5 6" key="1">
    <citation type="journal article" date="2019" name="Nat. Microbiol.">
        <title>Mediterranean grassland soil C-N compound turnover is dependent on rainfall and depth, and is mediated by genomically divergent microorganisms.</title>
        <authorList>
            <person name="Diamond S."/>
            <person name="Andeer P.F."/>
            <person name="Li Z."/>
            <person name="Crits-Christoph A."/>
            <person name="Burstein D."/>
            <person name="Anantharaman K."/>
            <person name="Lane K.R."/>
            <person name="Thomas B.C."/>
            <person name="Pan C."/>
            <person name="Northen T.R."/>
            <person name="Banfield J.F."/>
        </authorList>
    </citation>
    <scope>NUCLEOTIDE SEQUENCE [LARGE SCALE GENOMIC DNA]</scope>
    <source>
        <strain evidence="5">WS_2</strain>
    </source>
</reference>
<evidence type="ECO:0000259" key="4">
    <source>
        <dbReference type="PROSITE" id="PS51379"/>
    </source>
</evidence>
<evidence type="ECO:0000256" key="2">
    <source>
        <dbReference type="ARBA" id="ARBA00023004"/>
    </source>
</evidence>
<organism evidence="5 6">
    <name type="scientific">Eiseniibacteriota bacterium</name>
    <dbReference type="NCBI Taxonomy" id="2212470"/>
    <lineage>
        <taxon>Bacteria</taxon>
        <taxon>Candidatus Eiseniibacteriota</taxon>
    </lineage>
</organism>
<dbReference type="Proteomes" id="UP000317716">
    <property type="component" value="Unassembled WGS sequence"/>
</dbReference>
<dbReference type="InterPro" id="IPR017896">
    <property type="entry name" value="4Fe4S_Fe-S-bd"/>
</dbReference>
<keyword evidence="1" id="KW-0479">Metal-binding</keyword>
<dbReference type="Pfam" id="PF00037">
    <property type="entry name" value="Fer4"/>
    <property type="match status" value="1"/>
</dbReference>
<dbReference type="PROSITE" id="PS00198">
    <property type="entry name" value="4FE4S_FER_1"/>
    <property type="match status" value="1"/>
</dbReference>
<name>A0A538S768_UNCEI</name>
<dbReference type="SUPFAM" id="SSF54862">
    <property type="entry name" value="4Fe-4S ferredoxins"/>
    <property type="match status" value="1"/>
</dbReference>
<gene>
    <name evidence="5" type="ORF">E6K72_14210</name>
</gene>
<dbReference type="GO" id="GO:0046872">
    <property type="term" value="F:metal ion binding"/>
    <property type="evidence" value="ECO:0007669"/>
    <property type="project" value="UniProtKB-KW"/>
</dbReference>
<dbReference type="GO" id="GO:0051536">
    <property type="term" value="F:iron-sulfur cluster binding"/>
    <property type="evidence" value="ECO:0007669"/>
    <property type="project" value="UniProtKB-KW"/>
</dbReference>
<keyword evidence="2" id="KW-0408">Iron</keyword>
<dbReference type="InterPro" id="IPR017900">
    <property type="entry name" value="4Fe4S_Fe_S_CS"/>
</dbReference>
<accession>A0A538S768</accession>
<proteinExistence type="predicted"/>
<comment type="caution">
    <text evidence="5">The sequence shown here is derived from an EMBL/GenBank/DDBJ whole genome shotgun (WGS) entry which is preliminary data.</text>
</comment>
<dbReference type="EMBL" id="VBOS01000543">
    <property type="protein sequence ID" value="TMQ47229.1"/>
    <property type="molecule type" value="Genomic_DNA"/>
</dbReference>
<evidence type="ECO:0000256" key="3">
    <source>
        <dbReference type="ARBA" id="ARBA00023014"/>
    </source>
</evidence>